<dbReference type="OMA" id="PANDMFE"/>
<dbReference type="FunFam" id="6.10.140.2220:FF:000033">
    <property type="entry name" value="Predicted protein"/>
    <property type="match status" value="1"/>
</dbReference>
<organism evidence="6 7">
    <name type="scientific">Taxus chinensis</name>
    <name type="common">Chinese yew</name>
    <name type="synonym">Taxus wallichiana var. chinensis</name>
    <dbReference type="NCBI Taxonomy" id="29808"/>
    <lineage>
        <taxon>Eukaryota</taxon>
        <taxon>Viridiplantae</taxon>
        <taxon>Streptophyta</taxon>
        <taxon>Embryophyta</taxon>
        <taxon>Tracheophyta</taxon>
        <taxon>Spermatophyta</taxon>
        <taxon>Pinopsida</taxon>
        <taxon>Pinidae</taxon>
        <taxon>Conifers II</taxon>
        <taxon>Cupressales</taxon>
        <taxon>Taxaceae</taxon>
        <taxon>Taxus</taxon>
    </lineage>
</organism>
<keyword evidence="1" id="KW-0479">Metal-binding</keyword>
<evidence type="ECO:0000256" key="4">
    <source>
        <dbReference type="PROSITE-ProRule" id="PRU00134"/>
    </source>
</evidence>
<dbReference type="Pfam" id="PF23310">
    <property type="entry name" value="TPR_27"/>
    <property type="match status" value="1"/>
</dbReference>
<feature type="domain" description="MYND-type" evidence="5">
    <location>
        <begin position="271"/>
        <end position="313"/>
    </location>
</feature>
<keyword evidence="7" id="KW-1185">Reference proteome</keyword>
<dbReference type="Pfam" id="PF01753">
    <property type="entry name" value="zf-MYND"/>
    <property type="match status" value="1"/>
</dbReference>
<name>A0AA38G1I0_TAXCH</name>
<dbReference type="PANTHER" id="PTHR46758:SF2">
    <property type="entry name" value="OJ1485_B09.11 PROTEIN"/>
    <property type="match status" value="1"/>
</dbReference>
<reference evidence="6 7" key="1">
    <citation type="journal article" date="2021" name="Nat. Plants">
        <title>The Taxus genome provides insights into paclitaxel biosynthesis.</title>
        <authorList>
            <person name="Xiong X."/>
            <person name="Gou J."/>
            <person name="Liao Q."/>
            <person name="Li Y."/>
            <person name="Zhou Q."/>
            <person name="Bi G."/>
            <person name="Li C."/>
            <person name="Du R."/>
            <person name="Wang X."/>
            <person name="Sun T."/>
            <person name="Guo L."/>
            <person name="Liang H."/>
            <person name="Lu P."/>
            <person name="Wu Y."/>
            <person name="Zhang Z."/>
            <person name="Ro D.K."/>
            <person name="Shang Y."/>
            <person name="Huang S."/>
            <person name="Yan J."/>
        </authorList>
    </citation>
    <scope>NUCLEOTIDE SEQUENCE [LARGE SCALE GENOMIC DNA]</scope>
    <source>
        <strain evidence="6">Ta-2019</strain>
    </source>
</reference>
<dbReference type="AlphaFoldDB" id="A0AA38G1I0"/>
<dbReference type="PROSITE" id="PS50865">
    <property type="entry name" value="ZF_MYND_2"/>
    <property type="match status" value="1"/>
</dbReference>
<dbReference type="InterPro" id="IPR002893">
    <property type="entry name" value="Znf_MYND"/>
</dbReference>
<evidence type="ECO:0000259" key="5">
    <source>
        <dbReference type="PROSITE" id="PS50865"/>
    </source>
</evidence>
<dbReference type="InterPro" id="IPR057136">
    <property type="entry name" value="At2g35280_TPR_dom"/>
</dbReference>
<keyword evidence="3" id="KW-0862">Zinc</keyword>
<proteinExistence type="predicted"/>
<dbReference type="SUPFAM" id="SSF81383">
    <property type="entry name" value="F-box domain"/>
    <property type="match status" value="1"/>
</dbReference>
<evidence type="ECO:0000313" key="7">
    <source>
        <dbReference type="Proteomes" id="UP000824469"/>
    </source>
</evidence>
<dbReference type="InterPro" id="IPR036047">
    <property type="entry name" value="F-box-like_dom_sf"/>
</dbReference>
<accession>A0AA38G1I0</accession>
<dbReference type="InterPro" id="IPR006597">
    <property type="entry name" value="Sel1-like"/>
</dbReference>
<dbReference type="SUPFAM" id="SSF81901">
    <property type="entry name" value="HCP-like"/>
    <property type="match status" value="1"/>
</dbReference>
<dbReference type="InterPro" id="IPR011990">
    <property type="entry name" value="TPR-like_helical_dom_sf"/>
</dbReference>
<dbReference type="Gene3D" id="6.10.140.2220">
    <property type="match status" value="1"/>
</dbReference>
<dbReference type="Pfam" id="PF08238">
    <property type="entry name" value="Sel1"/>
    <property type="match status" value="1"/>
</dbReference>
<evidence type="ECO:0000313" key="6">
    <source>
        <dbReference type="EMBL" id="KAH9314190.1"/>
    </source>
</evidence>
<evidence type="ECO:0000256" key="2">
    <source>
        <dbReference type="ARBA" id="ARBA00022771"/>
    </source>
</evidence>
<dbReference type="InterPro" id="IPR044508">
    <property type="entry name" value="At5g50450/At1g67340-like"/>
</dbReference>
<evidence type="ECO:0000256" key="1">
    <source>
        <dbReference type="ARBA" id="ARBA00022723"/>
    </source>
</evidence>
<dbReference type="SUPFAM" id="SSF144232">
    <property type="entry name" value="HIT/MYND zinc finger-like"/>
    <property type="match status" value="1"/>
</dbReference>
<sequence>MRTRRANYPSSDEGFSSPVRQKRRLMSPEAFSLFVSKYVKDNPFDALPEDLLISIMVSLGSSASSPLDLVNAKLACKRFCSAASHEKVLVHASMGALTVKASKWSEESHKFLRLCAETGNPEARYMLGMIQFYCLMNRVSGVALMAEAASASHPWALYSLGVIQFNGSGGSRKDKMLRAGVVLCAKAAAMGHIDAMRELGHCLQDGYGVKKNVQEGRKFLLQANAKEAILCVYGKCRKNSRWSVKAHAINTFLVEWFALHPAARGLRLCCYSKCGRPETRRHEFRRCSACGSVNYCSRACQALDWKTKHRYNCTPVENWDERQGLEIVDQDAMDGDGDALDEHDDADLDDIVNS</sequence>
<comment type="caution">
    <text evidence="6">The sequence shown here is derived from an EMBL/GenBank/DDBJ whole genome shotgun (WGS) entry which is preliminary data.</text>
</comment>
<dbReference type="Gene3D" id="1.25.40.10">
    <property type="entry name" value="Tetratricopeptide repeat domain"/>
    <property type="match status" value="1"/>
</dbReference>
<dbReference type="PANTHER" id="PTHR46758">
    <property type="entry name" value="MYND DOMAIN-CONTAINING"/>
    <property type="match status" value="1"/>
</dbReference>
<evidence type="ECO:0000256" key="3">
    <source>
        <dbReference type="ARBA" id="ARBA00022833"/>
    </source>
</evidence>
<dbReference type="Proteomes" id="UP000824469">
    <property type="component" value="Unassembled WGS sequence"/>
</dbReference>
<dbReference type="EMBL" id="JAHRHJ020000005">
    <property type="protein sequence ID" value="KAH9314190.1"/>
    <property type="molecule type" value="Genomic_DNA"/>
</dbReference>
<protein>
    <recommendedName>
        <fullName evidence="5">MYND-type domain-containing protein</fullName>
    </recommendedName>
</protein>
<keyword evidence="2 4" id="KW-0863">Zinc-finger</keyword>
<dbReference type="GO" id="GO:0008270">
    <property type="term" value="F:zinc ion binding"/>
    <property type="evidence" value="ECO:0007669"/>
    <property type="project" value="UniProtKB-KW"/>
</dbReference>
<gene>
    <name evidence="6" type="ORF">KI387_022817</name>
</gene>